<dbReference type="SUPFAM" id="SSF47598">
    <property type="entry name" value="Ribbon-helix-helix"/>
    <property type="match status" value="1"/>
</dbReference>
<evidence type="ECO:0000313" key="2">
    <source>
        <dbReference type="Proteomes" id="UP000295136"/>
    </source>
</evidence>
<keyword evidence="2" id="KW-1185">Reference proteome</keyword>
<reference evidence="1 2" key="1">
    <citation type="submission" date="2019-03" db="EMBL/GenBank/DDBJ databases">
        <title>Draft genome sequences of novel Actinobacteria.</title>
        <authorList>
            <person name="Sahin N."/>
            <person name="Ay H."/>
            <person name="Saygin H."/>
        </authorList>
    </citation>
    <scope>NUCLEOTIDE SEQUENCE [LARGE SCALE GENOMIC DNA]</scope>
    <source>
        <strain evidence="1 2">6K102</strain>
    </source>
</reference>
<protein>
    <submittedName>
        <fullName evidence="1">Ribbon-helix-helix protein, CopG family</fullName>
    </submittedName>
</protein>
<proteinExistence type="predicted"/>
<dbReference type="InterPro" id="IPR010985">
    <property type="entry name" value="Ribbon_hlx_hlx"/>
</dbReference>
<comment type="caution">
    <text evidence="1">The sequence shown here is derived from an EMBL/GenBank/DDBJ whole genome shotgun (WGS) entry which is preliminary data.</text>
</comment>
<sequence length="95" mass="10334">MIAGAARVPGYRGKVPEVSLYLPEDVLSRVAEAARAHEMSEGDYIREAVTRALAEEIGGERPRPRLPLFPLSEENLTAERVDEILAEGFGKDGLG</sequence>
<dbReference type="GO" id="GO:0006355">
    <property type="term" value="P:regulation of DNA-templated transcription"/>
    <property type="evidence" value="ECO:0007669"/>
    <property type="project" value="InterPro"/>
</dbReference>
<dbReference type="EMBL" id="SMLD01000013">
    <property type="protein sequence ID" value="TDE57604.1"/>
    <property type="molecule type" value="Genomic_DNA"/>
</dbReference>
<evidence type="ECO:0000313" key="1">
    <source>
        <dbReference type="EMBL" id="TDE57604.1"/>
    </source>
</evidence>
<name>A0A4R5FUJ8_9ACTN</name>
<dbReference type="AlphaFoldDB" id="A0A4R5FUJ8"/>
<gene>
    <name evidence="1" type="ORF">E1295_07810</name>
</gene>
<organism evidence="1 2">
    <name type="scientific">Nonomuraea mesophila</name>
    <dbReference type="NCBI Taxonomy" id="2530382"/>
    <lineage>
        <taxon>Bacteria</taxon>
        <taxon>Bacillati</taxon>
        <taxon>Actinomycetota</taxon>
        <taxon>Actinomycetes</taxon>
        <taxon>Streptosporangiales</taxon>
        <taxon>Streptosporangiaceae</taxon>
        <taxon>Nonomuraea</taxon>
    </lineage>
</organism>
<accession>A0A4R5FUJ8</accession>
<dbReference type="CDD" id="cd21631">
    <property type="entry name" value="RHH_CopG_NikR-like"/>
    <property type="match status" value="1"/>
</dbReference>
<dbReference type="Proteomes" id="UP000295136">
    <property type="component" value="Unassembled WGS sequence"/>
</dbReference>